<comment type="function">
    <text evidence="8 9 10">Involved in DNA repair and in homologous recombination. Binds and assemble on single-stranded DNA to form a nucleoprotein filament. Hydrolyzes ATP in a ssDNA-dependent manner and promotes DNA strand exchange between homologous DNA molecules.</text>
</comment>
<dbReference type="Gene3D" id="1.10.150.20">
    <property type="entry name" value="5' to 3' exonuclease, C-terminal subdomain"/>
    <property type="match status" value="1"/>
</dbReference>
<evidence type="ECO:0000256" key="7">
    <source>
        <dbReference type="ARBA" id="ARBA00023172"/>
    </source>
</evidence>
<dbReference type="Pfam" id="PF08423">
    <property type="entry name" value="Rad51"/>
    <property type="match status" value="1"/>
</dbReference>
<dbReference type="PANTHER" id="PTHR22942">
    <property type="entry name" value="RECA/RAD51/RADA DNA STRAND-PAIRING FAMILY MEMBER"/>
    <property type="match status" value="1"/>
</dbReference>
<protein>
    <recommendedName>
        <fullName evidence="2 9">DNA repair and recombination protein RadA</fullName>
    </recommendedName>
</protein>
<dbReference type="InterPro" id="IPR003593">
    <property type="entry name" value="AAA+_ATPase"/>
</dbReference>
<dbReference type="InterPro" id="IPR011938">
    <property type="entry name" value="DNA_recomb/repair_RadA"/>
</dbReference>
<evidence type="ECO:0000256" key="8">
    <source>
        <dbReference type="ARBA" id="ARBA00025684"/>
    </source>
</evidence>
<keyword evidence="3 9" id="KW-0547">Nucleotide-binding</keyword>
<dbReference type="InterPro" id="IPR020587">
    <property type="entry name" value="RecA_monomer-monomer_interface"/>
</dbReference>
<dbReference type="PROSITE" id="PS50163">
    <property type="entry name" value="RECA_3"/>
    <property type="match status" value="1"/>
</dbReference>
<dbReference type="PROSITE" id="PS50162">
    <property type="entry name" value="RECA_2"/>
    <property type="match status" value="1"/>
</dbReference>
<dbReference type="PIRSF" id="PIRSF005856">
    <property type="entry name" value="Rad51"/>
    <property type="match status" value="1"/>
</dbReference>
<keyword evidence="4 9" id="KW-0227">DNA damage</keyword>
<dbReference type="GO" id="GO:0003684">
    <property type="term" value="F:damaged DNA binding"/>
    <property type="evidence" value="ECO:0007669"/>
    <property type="project" value="UniProtKB-UniRule"/>
</dbReference>
<dbReference type="InterPro" id="IPR003583">
    <property type="entry name" value="Hlx-hairpin-Hlx_DNA-bd_motif"/>
</dbReference>
<organism evidence="14 15">
    <name type="scientific">Thermococcus gammatolerans (strain DSM 15229 / JCM 11827 / EJ3)</name>
    <dbReference type="NCBI Taxonomy" id="593117"/>
    <lineage>
        <taxon>Archaea</taxon>
        <taxon>Methanobacteriati</taxon>
        <taxon>Methanobacteriota</taxon>
        <taxon>Thermococci</taxon>
        <taxon>Thermococcales</taxon>
        <taxon>Thermococcaceae</taxon>
        <taxon>Thermococcus</taxon>
    </lineage>
</organism>
<keyword evidence="6 9" id="KW-0238">DNA-binding</keyword>
<dbReference type="InterPro" id="IPR016467">
    <property type="entry name" value="DNA_recomb/repair_RecA-like"/>
</dbReference>
<evidence type="ECO:0000256" key="4">
    <source>
        <dbReference type="ARBA" id="ARBA00022763"/>
    </source>
</evidence>
<dbReference type="FunFam" id="3.40.50.300:FF:002052">
    <property type="entry name" value="DNA repair protein RAD51 homolog"/>
    <property type="match status" value="1"/>
</dbReference>
<evidence type="ECO:0000259" key="12">
    <source>
        <dbReference type="PROSITE" id="PS50162"/>
    </source>
</evidence>
<dbReference type="PANTHER" id="PTHR22942:SF30">
    <property type="entry name" value="MEIOTIC RECOMBINATION PROTEIN DMC1_LIM15 HOMOLOG"/>
    <property type="match status" value="1"/>
</dbReference>
<dbReference type="InterPro" id="IPR027417">
    <property type="entry name" value="P-loop_NTPase"/>
</dbReference>
<dbReference type="HAMAP" id="MF_00348">
    <property type="entry name" value="RadA_arch"/>
    <property type="match status" value="1"/>
</dbReference>
<dbReference type="SUPFAM" id="SSF47794">
    <property type="entry name" value="Rad51 N-terminal domain-like"/>
    <property type="match status" value="1"/>
</dbReference>
<proteinExistence type="inferred from homology"/>
<comment type="similarity">
    <text evidence="1 9 10">Belongs to the eukaryotic RecA-like protein family.</text>
</comment>
<dbReference type="Pfam" id="PF14520">
    <property type="entry name" value="HHH_5"/>
    <property type="match status" value="1"/>
</dbReference>
<evidence type="ECO:0000256" key="2">
    <source>
        <dbReference type="ARBA" id="ARBA00018144"/>
    </source>
</evidence>
<evidence type="ECO:0000256" key="11">
    <source>
        <dbReference type="SAM" id="MobiDB-lite"/>
    </source>
</evidence>
<keyword evidence="7 9" id="KW-0233">DNA recombination</keyword>
<dbReference type="EMBL" id="CP001398">
    <property type="protein sequence ID" value="ACS32632.1"/>
    <property type="molecule type" value="Genomic_DNA"/>
</dbReference>
<feature type="domain" description="RecA family profile 2" evidence="13">
    <location>
        <begin position="296"/>
        <end position="355"/>
    </location>
</feature>
<dbReference type="GO" id="GO:0006281">
    <property type="term" value="P:DNA repair"/>
    <property type="evidence" value="ECO:0007669"/>
    <property type="project" value="UniProtKB-UniRule"/>
</dbReference>
<dbReference type="NCBIfam" id="TIGR02236">
    <property type="entry name" value="recomb_radA"/>
    <property type="match status" value="1"/>
</dbReference>
<evidence type="ECO:0000256" key="10">
    <source>
        <dbReference type="PIRNR" id="PIRNR005856"/>
    </source>
</evidence>
<dbReference type="InterPro" id="IPR010995">
    <property type="entry name" value="DNA_repair_Rad51/TF_NusA_a-hlx"/>
</dbReference>
<keyword evidence="15" id="KW-1185">Reference proteome</keyword>
<dbReference type="PATRIC" id="fig|593117.10.peg.132"/>
<evidence type="ECO:0000256" key="1">
    <source>
        <dbReference type="ARBA" id="ARBA00008050"/>
    </source>
</evidence>
<dbReference type="STRING" id="593117.TGAM_0130"/>
<gene>
    <name evidence="9 14" type="primary">radA</name>
    <name evidence="14" type="ordered locus">TGAM_0130</name>
</gene>
<reference evidence="14 15" key="1">
    <citation type="journal article" date="2007" name="Genome Biol.">
        <title>Genome analysis and genome-wide proteomics of Thermococcus gammatolerans, the most radioresistant organism known amongst the Archaea.</title>
        <authorList>
            <person name="Zivanovic Y."/>
            <person name="Armengaud J."/>
            <person name="Lagorce A."/>
            <person name="Leplat C."/>
            <person name="Guerin P."/>
            <person name="Dutertre M."/>
            <person name="Anthouard V."/>
            <person name="Forterre P."/>
            <person name="Wincker P."/>
            <person name="Confalonieri F."/>
        </authorList>
    </citation>
    <scope>NUCLEOTIDE SEQUENCE [LARGE SCALE GENOMIC DNA]</scope>
    <source>
        <strain evidence="15">DSM 15229 / JCM 11827 / EJ3</strain>
    </source>
</reference>
<sequence length="355" mass="38910">MSLMAKKKVDEVKELEEFEELEIAESSQSSSSKKKKGKEIKTLEDLPGVGPATAEKLREAGYDSIEAIAVASPLELKEIAGISEGAALKIIQAAREAANIGTFMRADEYMEKRRTIGKISTGSKSLDKLLGGGIETQAITEVFGEFGSGKTQLAHTLAVMVQKPPEEGGLGGSVIWIDTENTFRPERIRQIAEARGLDPDEVLKNIYVARAFNSNHQMLLVEKAEEIIKEKASTDRPVKLLVVDSLMAHFRSEYVGRGSLAERQQKLAKHLADLHRLADLYDIAVFVTNQVQAKPDAFFGDPTRPVGGHILAHSATLRVYLRKGKAGKRVARLIDSPHLPEGEAVFRITEKGVED</sequence>
<dbReference type="Gene3D" id="3.40.50.300">
    <property type="entry name" value="P-loop containing nucleotide triphosphate hydrolases"/>
    <property type="match status" value="1"/>
</dbReference>
<dbReference type="GO" id="GO:0006310">
    <property type="term" value="P:DNA recombination"/>
    <property type="evidence" value="ECO:0007669"/>
    <property type="project" value="UniProtKB-UniRule"/>
</dbReference>
<dbReference type="InterPro" id="IPR020588">
    <property type="entry name" value="RecA_ATP-bd"/>
</dbReference>
<dbReference type="NCBIfam" id="NF003301">
    <property type="entry name" value="PRK04301.1"/>
    <property type="match status" value="1"/>
</dbReference>
<dbReference type="eggNOG" id="arCOG00415">
    <property type="taxonomic scope" value="Archaea"/>
</dbReference>
<evidence type="ECO:0000256" key="3">
    <source>
        <dbReference type="ARBA" id="ARBA00022741"/>
    </source>
</evidence>
<accession>C5A320</accession>
<name>C5A320_THEGJ</name>
<dbReference type="GO" id="GO:0005524">
    <property type="term" value="F:ATP binding"/>
    <property type="evidence" value="ECO:0007669"/>
    <property type="project" value="UniProtKB-UniRule"/>
</dbReference>
<keyword evidence="5 9" id="KW-0067">ATP-binding</keyword>
<evidence type="ECO:0000313" key="15">
    <source>
        <dbReference type="Proteomes" id="UP000001488"/>
    </source>
</evidence>
<dbReference type="SMART" id="SM00278">
    <property type="entry name" value="HhH1"/>
    <property type="match status" value="2"/>
</dbReference>
<evidence type="ECO:0000259" key="13">
    <source>
        <dbReference type="PROSITE" id="PS50163"/>
    </source>
</evidence>
<dbReference type="KEGG" id="tga:TGAM_0130"/>
<feature type="domain" description="RecA family profile 1" evidence="12">
    <location>
        <begin position="115"/>
        <end position="291"/>
    </location>
</feature>
<evidence type="ECO:0000256" key="6">
    <source>
        <dbReference type="ARBA" id="ARBA00023125"/>
    </source>
</evidence>
<evidence type="ECO:0000256" key="5">
    <source>
        <dbReference type="ARBA" id="ARBA00022840"/>
    </source>
</evidence>
<dbReference type="HOGENOM" id="CLU_041732_0_0_2"/>
<dbReference type="SUPFAM" id="SSF52540">
    <property type="entry name" value="P-loop containing nucleoside triphosphate hydrolases"/>
    <property type="match status" value="1"/>
</dbReference>
<evidence type="ECO:0000256" key="9">
    <source>
        <dbReference type="HAMAP-Rule" id="MF_00348"/>
    </source>
</evidence>
<dbReference type="CDD" id="cd19515">
    <property type="entry name" value="archRadA"/>
    <property type="match status" value="1"/>
</dbReference>
<feature type="binding site" evidence="9">
    <location>
        <begin position="144"/>
        <end position="151"/>
    </location>
    <ligand>
        <name>ATP</name>
        <dbReference type="ChEBI" id="CHEBI:30616"/>
    </ligand>
</feature>
<evidence type="ECO:0000313" key="14">
    <source>
        <dbReference type="EMBL" id="ACS32632.1"/>
    </source>
</evidence>
<dbReference type="GO" id="GO:0140664">
    <property type="term" value="F:ATP-dependent DNA damage sensor activity"/>
    <property type="evidence" value="ECO:0007669"/>
    <property type="project" value="InterPro"/>
</dbReference>
<dbReference type="AlphaFoldDB" id="C5A320"/>
<dbReference type="SMART" id="SM00382">
    <property type="entry name" value="AAA"/>
    <property type="match status" value="1"/>
</dbReference>
<feature type="region of interest" description="Disordered" evidence="11">
    <location>
        <begin position="20"/>
        <end position="45"/>
    </location>
</feature>
<dbReference type="Proteomes" id="UP000001488">
    <property type="component" value="Chromosome"/>
</dbReference>
<dbReference type="InterPro" id="IPR013632">
    <property type="entry name" value="Rad51_C"/>
</dbReference>
<dbReference type="PaxDb" id="593117-TGAM_0130"/>